<dbReference type="EMBL" id="GL377566">
    <property type="protein sequence ID" value="EFJ37143.1"/>
    <property type="molecule type" value="Genomic_DNA"/>
</dbReference>
<dbReference type="GO" id="GO:0005096">
    <property type="term" value="F:GTPase activator activity"/>
    <property type="evidence" value="ECO:0000318"/>
    <property type="project" value="GO_Central"/>
</dbReference>
<dbReference type="PANTHER" id="PTHR47219:SF20">
    <property type="entry name" value="TBC1 DOMAIN FAMILY MEMBER 2B"/>
    <property type="match status" value="1"/>
</dbReference>
<dbReference type="Gene3D" id="1.10.8.270">
    <property type="entry name" value="putative rabgap domain of human tbc1 domain family member 14 like domains"/>
    <property type="match status" value="1"/>
</dbReference>
<gene>
    <name evidence="2" type="ORF">SELMODRAFT_76827</name>
</gene>
<dbReference type="KEGG" id="smo:SELMODRAFT_76827"/>
<reference evidence="2 3" key="1">
    <citation type="journal article" date="2011" name="Science">
        <title>The Selaginella genome identifies genetic changes associated with the evolution of vascular plants.</title>
        <authorList>
            <person name="Banks J.A."/>
            <person name="Nishiyama T."/>
            <person name="Hasebe M."/>
            <person name="Bowman J.L."/>
            <person name="Gribskov M."/>
            <person name="dePamphilis C."/>
            <person name="Albert V.A."/>
            <person name="Aono N."/>
            <person name="Aoyama T."/>
            <person name="Ambrose B.A."/>
            <person name="Ashton N.W."/>
            <person name="Axtell M.J."/>
            <person name="Barker E."/>
            <person name="Barker M.S."/>
            <person name="Bennetzen J.L."/>
            <person name="Bonawitz N.D."/>
            <person name="Chapple C."/>
            <person name="Cheng C."/>
            <person name="Correa L.G."/>
            <person name="Dacre M."/>
            <person name="DeBarry J."/>
            <person name="Dreyer I."/>
            <person name="Elias M."/>
            <person name="Engstrom E.M."/>
            <person name="Estelle M."/>
            <person name="Feng L."/>
            <person name="Finet C."/>
            <person name="Floyd S.K."/>
            <person name="Frommer W.B."/>
            <person name="Fujita T."/>
            <person name="Gramzow L."/>
            <person name="Gutensohn M."/>
            <person name="Harholt J."/>
            <person name="Hattori M."/>
            <person name="Heyl A."/>
            <person name="Hirai T."/>
            <person name="Hiwatashi Y."/>
            <person name="Ishikawa M."/>
            <person name="Iwata M."/>
            <person name="Karol K.G."/>
            <person name="Koehler B."/>
            <person name="Kolukisaoglu U."/>
            <person name="Kubo M."/>
            <person name="Kurata T."/>
            <person name="Lalonde S."/>
            <person name="Li K."/>
            <person name="Li Y."/>
            <person name="Litt A."/>
            <person name="Lyons E."/>
            <person name="Manning G."/>
            <person name="Maruyama T."/>
            <person name="Michael T.P."/>
            <person name="Mikami K."/>
            <person name="Miyazaki S."/>
            <person name="Morinaga S."/>
            <person name="Murata T."/>
            <person name="Mueller-Roeber B."/>
            <person name="Nelson D.R."/>
            <person name="Obara M."/>
            <person name="Oguri Y."/>
            <person name="Olmstead R.G."/>
            <person name="Onodera N."/>
            <person name="Petersen B.L."/>
            <person name="Pils B."/>
            <person name="Prigge M."/>
            <person name="Rensing S.A."/>
            <person name="Riano-Pachon D.M."/>
            <person name="Roberts A.W."/>
            <person name="Sato Y."/>
            <person name="Scheller H.V."/>
            <person name="Schulz B."/>
            <person name="Schulz C."/>
            <person name="Shakirov E.V."/>
            <person name="Shibagaki N."/>
            <person name="Shinohara N."/>
            <person name="Shippen D.E."/>
            <person name="Soerensen I."/>
            <person name="Sotooka R."/>
            <person name="Sugimoto N."/>
            <person name="Sugita M."/>
            <person name="Sumikawa N."/>
            <person name="Tanurdzic M."/>
            <person name="Theissen G."/>
            <person name="Ulvskov P."/>
            <person name="Wakazuki S."/>
            <person name="Weng J.K."/>
            <person name="Willats W.W."/>
            <person name="Wipf D."/>
            <person name="Wolf P.G."/>
            <person name="Yang L."/>
            <person name="Zimmer A.D."/>
            <person name="Zhu Q."/>
            <person name="Mitros T."/>
            <person name="Hellsten U."/>
            <person name="Loque D."/>
            <person name="Otillar R."/>
            <person name="Salamov A."/>
            <person name="Schmutz J."/>
            <person name="Shapiro H."/>
            <person name="Lindquist E."/>
            <person name="Lucas S."/>
            <person name="Rokhsar D."/>
            <person name="Grigoriev I.V."/>
        </authorList>
    </citation>
    <scope>NUCLEOTIDE SEQUENCE [LARGE SCALE GENOMIC DNA]</scope>
</reference>
<dbReference type="HOGENOM" id="CLU_005350_1_1_1"/>
<dbReference type="FunFam" id="1.10.472.80:FF:000040">
    <property type="entry name" value="TBC1 domain family member 2A"/>
    <property type="match status" value="1"/>
</dbReference>
<keyword evidence="3" id="KW-1185">Reference proteome</keyword>
<evidence type="ECO:0000313" key="3">
    <source>
        <dbReference type="Proteomes" id="UP000001514"/>
    </source>
</evidence>
<dbReference type="SMART" id="SM00164">
    <property type="entry name" value="TBC"/>
    <property type="match status" value="1"/>
</dbReference>
<accession>D8QTN7</accession>
<dbReference type="OMA" id="YVFNFYP"/>
<dbReference type="STRING" id="88036.D8QTN7"/>
<dbReference type="FunCoup" id="D8QTN7">
    <property type="interactions" value="2039"/>
</dbReference>
<dbReference type="Proteomes" id="UP000001514">
    <property type="component" value="Unassembled WGS sequence"/>
</dbReference>
<evidence type="ECO:0000259" key="1">
    <source>
        <dbReference type="PROSITE" id="PS50086"/>
    </source>
</evidence>
<dbReference type="FunFam" id="1.10.8.270:FF:000016">
    <property type="entry name" value="TBC1 domain family member 2A"/>
    <property type="match status" value="1"/>
</dbReference>
<dbReference type="Pfam" id="PF00566">
    <property type="entry name" value="RabGAP-TBC"/>
    <property type="match status" value="1"/>
</dbReference>
<dbReference type="InParanoid" id="D8QTN7"/>
<organism evidence="3">
    <name type="scientific">Selaginella moellendorffii</name>
    <name type="common">Spikemoss</name>
    <dbReference type="NCBI Taxonomy" id="88036"/>
    <lineage>
        <taxon>Eukaryota</taxon>
        <taxon>Viridiplantae</taxon>
        <taxon>Streptophyta</taxon>
        <taxon>Embryophyta</taxon>
        <taxon>Tracheophyta</taxon>
        <taxon>Lycopodiopsida</taxon>
        <taxon>Selaginellales</taxon>
        <taxon>Selaginellaceae</taxon>
        <taxon>Selaginella</taxon>
    </lineage>
</organism>
<sequence length="350" mass="40525">MIQIRDLHCFTVDVCAEDAAVVERVKDRVRERGRQWWELEASKGAAWYLHCQAQQSLSFIAAFNAIQLRMLIRKGIPPQLRPRIWLFLSGAAKKRSTVPHSYYKDLVDAVRDKTTAATRQIDHDLDRTFPTHPWLSSPAGQQTLRRVLVAYSFRDSRVGYCQGMNFVAGLLLVVMKTEEDAFWMLAVLLENVLLSDTYSDNLYGCHIEQRVFKELLRKKCTRLALHFEAMDFDVSLLTTEWFLCLFAKTLPSETTMRIWDVLFNEGAKVLFRFALGILKMKEEELLPMKHADELVKVVQDFARRSFDPDVLFKVAFDKVGSMTMQTIDKHRRKQQPAVMAELAGRSQRIM</sequence>
<feature type="domain" description="Rab-GAP TBC" evidence="1">
    <location>
        <begin position="75"/>
        <end position="266"/>
    </location>
</feature>
<dbReference type="PANTHER" id="PTHR47219">
    <property type="entry name" value="RAB GTPASE-ACTIVATING PROTEIN 1-LIKE"/>
    <property type="match status" value="1"/>
</dbReference>
<dbReference type="InterPro" id="IPR050302">
    <property type="entry name" value="Rab_GAP_TBC_domain"/>
</dbReference>
<dbReference type="SUPFAM" id="SSF47923">
    <property type="entry name" value="Ypt/Rab-GAP domain of gyp1p"/>
    <property type="match status" value="2"/>
</dbReference>
<name>D8QTN7_SELML</name>
<dbReference type="eggNOG" id="KOG2058">
    <property type="taxonomic scope" value="Eukaryota"/>
</dbReference>
<dbReference type="Gramene" id="EFJ37143">
    <property type="protein sequence ID" value="EFJ37143"/>
    <property type="gene ID" value="SELMODRAFT_76827"/>
</dbReference>
<dbReference type="OrthoDB" id="294251at2759"/>
<dbReference type="Gene3D" id="1.10.472.80">
    <property type="entry name" value="Ypt/Rab-GAP domain of gyp1p, domain 3"/>
    <property type="match status" value="1"/>
</dbReference>
<evidence type="ECO:0000313" key="2">
    <source>
        <dbReference type="EMBL" id="EFJ37143.1"/>
    </source>
</evidence>
<dbReference type="PROSITE" id="PS50086">
    <property type="entry name" value="TBC_RABGAP"/>
    <property type="match status" value="1"/>
</dbReference>
<protein>
    <recommendedName>
        <fullName evidence="1">Rab-GAP TBC domain-containing protein</fullName>
    </recommendedName>
</protein>
<dbReference type="Gene3D" id="1.10.10.750">
    <property type="entry name" value="Ypt/Rab-GAP domain of gyp1p, domain 1"/>
    <property type="match status" value="1"/>
</dbReference>
<dbReference type="InterPro" id="IPR000195">
    <property type="entry name" value="Rab-GAP-TBC_dom"/>
</dbReference>
<proteinExistence type="predicted"/>
<dbReference type="InterPro" id="IPR035969">
    <property type="entry name" value="Rab-GAP_TBC_sf"/>
</dbReference>
<dbReference type="AlphaFoldDB" id="D8QTN7"/>